<dbReference type="Gene3D" id="2.40.70.10">
    <property type="entry name" value="Acid Proteases"/>
    <property type="match status" value="2"/>
</dbReference>
<dbReference type="PANTHER" id="PTHR47966:SF47">
    <property type="entry name" value="ENDOPEPTIDASE, PUTATIVE (AFU_ORTHOLOGUE AFUA_3G01220)-RELATED"/>
    <property type="match status" value="1"/>
</dbReference>
<dbReference type="AlphaFoldDB" id="A0AAE0U148"/>
<reference evidence="5" key="1">
    <citation type="journal article" date="2023" name="Mol. Phylogenet. Evol.">
        <title>Genome-scale phylogeny and comparative genomics of the fungal order Sordariales.</title>
        <authorList>
            <person name="Hensen N."/>
            <person name="Bonometti L."/>
            <person name="Westerberg I."/>
            <person name="Brannstrom I.O."/>
            <person name="Guillou S."/>
            <person name="Cros-Aarteil S."/>
            <person name="Calhoun S."/>
            <person name="Haridas S."/>
            <person name="Kuo A."/>
            <person name="Mondo S."/>
            <person name="Pangilinan J."/>
            <person name="Riley R."/>
            <person name="LaButti K."/>
            <person name="Andreopoulos B."/>
            <person name="Lipzen A."/>
            <person name="Chen C."/>
            <person name="Yan M."/>
            <person name="Daum C."/>
            <person name="Ng V."/>
            <person name="Clum A."/>
            <person name="Steindorff A."/>
            <person name="Ohm R.A."/>
            <person name="Martin F."/>
            <person name="Silar P."/>
            <person name="Natvig D.O."/>
            <person name="Lalanne C."/>
            <person name="Gautier V."/>
            <person name="Ament-Velasquez S.L."/>
            <person name="Kruys A."/>
            <person name="Hutchinson M.I."/>
            <person name="Powell A.J."/>
            <person name="Barry K."/>
            <person name="Miller A.N."/>
            <person name="Grigoriev I.V."/>
            <person name="Debuchy R."/>
            <person name="Gladieux P."/>
            <person name="Hiltunen Thoren M."/>
            <person name="Johannesson H."/>
        </authorList>
    </citation>
    <scope>NUCLEOTIDE SEQUENCE</scope>
    <source>
        <strain evidence="5">CBS 232.78</strain>
    </source>
</reference>
<gene>
    <name evidence="5" type="ORF">B0H63DRAFT_430525</name>
</gene>
<dbReference type="PANTHER" id="PTHR47966">
    <property type="entry name" value="BETA-SITE APP-CLEAVING ENZYME, ISOFORM A-RELATED"/>
    <property type="match status" value="1"/>
</dbReference>
<dbReference type="CDD" id="cd05471">
    <property type="entry name" value="pepsin_like"/>
    <property type="match status" value="1"/>
</dbReference>
<dbReference type="GO" id="GO:0004190">
    <property type="term" value="F:aspartic-type endopeptidase activity"/>
    <property type="evidence" value="ECO:0007669"/>
    <property type="project" value="InterPro"/>
</dbReference>
<feature type="domain" description="Peptidase A1" evidence="4">
    <location>
        <begin position="110"/>
        <end position="451"/>
    </location>
</feature>
<evidence type="ECO:0000256" key="2">
    <source>
        <dbReference type="PIRSR" id="PIRSR601461-1"/>
    </source>
</evidence>
<dbReference type="InterPro" id="IPR001461">
    <property type="entry name" value="Aspartic_peptidase_A1"/>
</dbReference>
<evidence type="ECO:0000259" key="4">
    <source>
        <dbReference type="PROSITE" id="PS51767"/>
    </source>
</evidence>
<sequence>MLPVILAGLIAQSIIPALGASAAHPHQDVLNAPPPGFSYRIPQGTHPWTSSAAVKTNKHKHSENVQKIRAFRGGKTNARSVAAVLGAHQRQVGGFGYQNISTTTSYGTQYAAEVTWHRQNLWLLLDTGSSDTWAVRENFKCIDYSGQVVSQGACGFGPTYRSGFQYGHVTPEQHMFIQYGDGEIVTGPMGLSDITVANITVSMQEVCLANATYWYGNNLTSGLLGLAYPSLTNAYLGSSVDHDFNTQVEYSPLFTTMVDQGLVPPIFSVAIDRNSSTGMLAWGGIAPATGADFSQVATLDLIITNLIDLPATAYEYSFYTIIPDSWQYDSVSDTRKLPYIVDSGTTLCYLPPQIAEAINNAFQPAAVYLWMYGAFFTSCNATPPRISVKLGGINFYFNPVDLIYRNMVDPLTGMCMTAIASGGSGPFILGDAFMQNAVAVFDVGEAKMRFVPREFY</sequence>
<dbReference type="GO" id="GO:0006508">
    <property type="term" value="P:proteolysis"/>
    <property type="evidence" value="ECO:0007669"/>
    <property type="project" value="InterPro"/>
</dbReference>
<comment type="caution">
    <text evidence="5">The sequence shown here is derived from an EMBL/GenBank/DDBJ whole genome shotgun (WGS) entry which is preliminary data.</text>
</comment>
<organism evidence="5 6">
    <name type="scientific">Podospora didyma</name>
    <dbReference type="NCBI Taxonomy" id="330526"/>
    <lineage>
        <taxon>Eukaryota</taxon>
        <taxon>Fungi</taxon>
        <taxon>Dikarya</taxon>
        <taxon>Ascomycota</taxon>
        <taxon>Pezizomycotina</taxon>
        <taxon>Sordariomycetes</taxon>
        <taxon>Sordariomycetidae</taxon>
        <taxon>Sordariales</taxon>
        <taxon>Podosporaceae</taxon>
        <taxon>Podospora</taxon>
    </lineage>
</organism>
<evidence type="ECO:0000256" key="3">
    <source>
        <dbReference type="SAM" id="SignalP"/>
    </source>
</evidence>
<evidence type="ECO:0000313" key="6">
    <source>
        <dbReference type="Proteomes" id="UP001285441"/>
    </source>
</evidence>
<evidence type="ECO:0000313" key="5">
    <source>
        <dbReference type="EMBL" id="KAK3386740.1"/>
    </source>
</evidence>
<accession>A0AAE0U148</accession>
<feature type="signal peptide" evidence="3">
    <location>
        <begin position="1"/>
        <end position="19"/>
    </location>
</feature>
<feature type="active site" evidence="2">
    <location>
        <position position="126"/>
    </location>
</feature>
<protein>
    <submittedName>
        <fullName evidence="5">Aspartic peptidase domain-containing protein</fullName>
    </submittedName>
</protein>
<evidence type="ECO:0000256" key="1">
    <source>
        <dbReference type="ARBA" id="ARBA00007447"/>
    </source>
</evidence>
<dbReference type="GO" id="GO:0000324">
    <property type="term" value="C:fungal-type vacuole"/>
    <property type="evidence" value="ECO:0007669"/>
    <property type="project" value="TreeGrafter"/>
</dbReference>
<proteinExistence type="inferred from homology"/>
<dbReference type="InterPro" id="IPR021109">
    <property type="entry name" value="Peptidase_aspartic_dom_sf"/>
</dbReference>
<dbReference type="EMBL" id="JAULSW010000003">
    <property type="protein sequence ID" value="KAK3386740.1"/>
    <property type="molecule type" value="Genomic_DNA"/>
</dbReference>
<dbReference type="PRINTS" id="PR00792">
    <property type="entry name" value="PEPSIN"/>
</dbReference>
<name>A0AAE0U148_9PEZI</name>
<feature type="chain" id="PRO_5042114689" evidence="3">
    <location>
        <begin position="20"/>
        <end position="456"/>
    </location>
</feature>
<dbReference type="PROSITE" id="PS51767">
    <property type="entry name" value="PEPTIDASE_A1"/>
    <property type="match status" value="1"/>
</dbReference>
<keyword evidence="6" id="KW-1185">Reference proteome</keyword>
<reference evidence="5" key="2">
    <citation type="submission" date="2023-06" db="EMBL/GenBank/DDBJ databases">
        <authorList>
            <consortium name="Lawrence Berkeley National Laboratory"/>
            <person name="Haridas S."/>
            <person name="Hensen N."/>
            <person name="Bonometti L."/>
            <person name="Westerberg I."/>
            <person name="Brannstrom I.O."/>
            <person name="Guillou S."/>
            <person name="Cros-Aarteil S."/>
            <person name="Calhoun S."/>
            <person name="Kuo A."/>
            <person name="Mondo S."/>
            <person name="Pangilinan J."/>
            <person name="Riley R."/>
            <person name="LaButti K."/>
            <person name="Andreopoulos B."/>
            <person name="Lipzen A."/>
            <person name="Chen C."/>
            <person name="Yanf M."/>
            <person name="Daum C."/>
            <person name="Ng V."/>
            <person name="Clum A."/>
            <person name="Steindorff A."/>
            <person name="Ohm R."/>
            <person name="Martin F."/>
            <person name="Silar P."/>
            <person name="Natvig D."/>
            <person name="Lalanne C."/>
            <person name="Gautier V."/>
            <person name="Ament-velasquez S.L."/>
            <person name="Kruys A."/>
            <person name="Hutchinson M.I."/>
            <person name="Powell A.J."/>
            <person name="Barry K."/>
            <person name="Miller A.N."/>
            <person name="Grigoriev I.V."/>
            <person name="Debuchy R."/>
            <person name="Gladieux P."/>
            <person name="Thoren M.H."/>
            <person name="Johannesson H."/>
        </authorList>
    </citation>
    <scope>NUCLEOTIDE SEQUENCE</scope>
    <source>
        <strain evidence="5">CBS 232.78</strain>
    </source>
</reference>
<dbReference type="InterPro" id="IPR034164">
    <property type="entry name" value="Pepsin-like_dom"/>
</dbReference>
<keyword evidence="3" id="KW-0732">Signal</keyword>
<comment type="similarity">
    <text evidence="1">Belongs to the peptidase A1 family.</text>
</comment>
<dbReference type="SUPFAM" id="SSF50630">
    <property type="entry name" value="Acid proteases"/>
    <property type="match status" value="1"/>
</dbReference>
<dbReference type="InterPro" id="IPR033121">
    <property type="entry name" value="PEPTIDASE_A1"/>
</dbReference>
<dbReference type="Pfam" id="PF00026">
    <property type="entry name" value="Asp"/>
    <property type="match status" value="1"/>
</dbReference>
<dbReference type="Proteomes" id="UP001285441">
    <property type="component" value="Unassembled WGS sequence"/>
</dbReference>
<feature type="active site" evidence="2">
    <location>
        <position position="342"/>
    </location>
</feature>